<accession>A0A1Y1HRK7</accession>
<evidence type="ECO:0000313" key="3">
    <source>
        <dbReference type="EMBL" id="GAQ78478.1"/>
    </source>
</evidence>
<dbReference type="GO" id="GO:0016616">
    <property type="term" value="F:oxidoreductase activity, acting on the CH-OH group of donors, NAD or NADP as acceptor"/>
    <property type="evidence" value="ECO:0000318"/>
    <property type="project" value="GO_Central"/>
</dbReference>
<dbReference type="InterPro" id="IPR002347">
    <property type="entry name" value="SDR_fam"/>
</dbReference>
<comment type="similarity">
    <text evidence="1">Belongs to the short-chain dehydrogenases/reductases (SDR) family.</text>
</comment>
<dbReference type="GO" id="GO:0048038">
    <property type="term" value="F:quinone binding"/>
    <property type="evidence" value="ECO:0000318"/>
    <property type="project" value="GO_Central"/>
</dbReference>
<gene>
    <name evidence="3" type="ORF">KFL_000130610</name>
</gene>
<dbReference type="CDD" id="cd05233">
    <property type="entry name" value="SDR_c"/>
    <property type="match status" value="1"/>
</dbReference>
<evidence type="ECO:0000313" key="4">
    <source>
        <dbReference type="Proteomes" id="UP000054558"/>
    </source>
</evidence>
<dbReference type="AlphaFoldDB" id="A0A1Y1HRK7"/>
<name>A0A1Y1HRK7_KLENI</name>
<dbReference type="STRING" id="105231.A0A1Y1HRK7"/>
<evidence type="ECO:0000256" key="1">
    <source>
        <dbReference type="ARBA" id="ARBA00006484"/>
    </source>
</evidence>
<dbReference type="Proteomes" id="UP000054558">
    <property type="component" value="Unassembled WGS sequence"/>
</dbReference>
<dbReference type="Pfam" id="PF13561">
    <property type="entry name" value="adh_short_C2"/>
    <property type="match status" value="1"/>
</dbReference>
<dbReference type="OrthoDB" id="47007at2759"/>
<dbReference type="PROSITE" id="PS00061">
    <property type="entry name" value="ADH_SHORT"/>
    <property type="match status" value="1"/>
</dbReference>
<organism evidence="3 4">
    <name type="scientific">Klebsormidium nitens</name>
    <name type="common">Green alga</name>
    <name type="synonym">Ulothrix nitens</name>
    <dbReference type="NCBI Taxonomy" id="105231"/>
    <lineage>
        <taxon>Eukaryota</taxon>
        <taxon>Viridiplantae</taxon>
        <taxon>Streptophyta</taxon>
        <taxon>Klebsormidiophyceae</taxon>
        <taxon>Klebsormidiales</taxon>
        <taxon>Klebsormidiaceae</taxon>
        <taxon>Klebsormidium</taxon>
    </lineage>
</organism>
<dbReference type="PRINTS" id="PR00080">
    <property type="entry name" value="SDRFAMILY"/>
</dbReference>
<dbReference type="InterPro" id="IPR036291">
    <property type="entry name" value="NAD(P)-bd_dom_sf"/>
</dbReference>
<dbReference type="PANTHER" id="PTHR42760:SF133">
    <property type="entry name" value="3-OXOACYL-[ACYL-CARRIER-PROTEIN] REDUCTASE"/>
    <property type="match status" value="1"/>
</dbReference>
<keyword evidence="4" id="KW-1185">Reference proteome</keyword>
<proteinExistence type="inferred from homology"/>
<dbReference type="InterPro" id="IPR020904">
    <property type="entry name" value="Sc_DH/Rdtase_CS"/>
</dbReference>
<dbReference type="PRINTS" id="PR00081">
    <property type="entry name" value="GDHRDH"/>
</dbReference>
<protein>
    <submittedName>
        <fullName evidence="3">Uncharacterized protein</fullName>
    </submittedName>
</protein>
<dbReference type="Gene3D" id="3.40.50.720">
    <property type="entry name" value="NAD(P)-binding Rossmann-like Domain"/>
    <property type="match status" value="1"/>
</dbReference>
<dbReference type="EMBL" id="DF236962">
    <property type="protein sequence ID" value="GAQ78478.1"/>
    <property type="molecule type" value="Genomic_DNA"/>
</dbReference>
<sequence length="225" mass="23956">MWPTLNKSLRRLRPRGAPPKWFHSTKDDSTLSAVETAWNAFEGGVDIVVNNSGIGNLGPCLDLTTEAFDEVMNINLRGAFVVSREFAKRMVAAGKRGSIINVSSAAGDGALMWGVPYCASKAAMNHMTRTMARELGPKGIRVNALAPGYIITDINATLLNSPMGEHMASTIPLRKFGDIEKDLHGALLLLASDAGAYMTGSVVVVDGGVVSGTVTSIDPDWKDPI</sequence>
<reference evidence="3 4" key="1">
    <citation type="journal article" date="2014" name="Nat. Commun.">
        <title>Klebsormidium flaccidum genome reveals primary factors for plant terrestrial adaptation.</title>
        <authorList>
            <person name="Hori K."/>
            <person name="Maruyama F."/>
            <person name="Fujisawa T."/>
            <person name="Togashi T."/>
            <person name="Yamamoto N."/>
            <person name="Seo M."/>
            <person name="Sato S."/>
            <person name="Yamada T."/>
            <person name="Mori H."/>
            <person name="Tajima N."/>
            <person name="Moriyama T."/>
            <person name="Ikeuchi M."/>
            <person name="Watanabe M."/>
            <person name="Wada H."/>
            <person name="Kobayashi K."/>
            <person name="Saito M."/>
            <person name="Masuda T."/>
            <person name="Sasaki-Sekimoto Y."/>
            <person name="Mashiguchi K."/>
            <person name="Awai K."/>
            <person name="Shimojima M."/>
            <person name="Masuda S."/>
            <person name="Iwai M."/>
            <person name="Nobusawa T."/>
            <person name="Narise T."/>
            <person name="Kondo S."/>
            <person name="Saito H."/>
            <person name="Sato R."/>
            <person name="Murakawa M."/>
            <person name="Ihara Y."/>
            <person name="Oshima-Yamada Y."/>
            <person name="Ohtaka K."/>
            <person name="Satoh M."/>
            <person name="Sonobe K."/>
            <person name="Ishii M."/>
            <person name="Ohtani R."/>
            <person name="Kanamori-Sato M."/>
            <person name="Honoki R."/>
            <person name="Miyazaki D."/>
            <person name="Mochizuki H."/>
            <person name="Umetsu J."/>
            <person name="Higashi K."/>
            <person name="Shibata D."/>
            <person name="Kamiya Y."/>
            <person name="Sato N."/>
            <person name="Nakamura Y."/>
            <person name="Tabata S."/>
            <person name="Ida S."/>
            <person name="Kurokawa K."/>
            <person name="Ohta H."/>
        </authorList>
    </citation>
    <scope>NUCLEOTIDE SEQUENCE [LARGE SCALE GENOMIC DNA]</scope>
    <source>
        <strain evidence="3 4">NIES-2285</strain>
    </source>
</reference>
<keyword evidence="2" id="KW-0560">Oxidoreductase</keyword>
<dbReference type="SUPFAM" id="SSF51735">
    <property type="entry name" value="NAD(P)-binding Rossmann-fold domains"/>
    <property type="match status" value="1"/>
</dbReference>
<dbReference type="GO" id="GO:0006633">
    <property type="term" value="P:fatty acid biosynthetic process"/>
    <property type="evidence" value="ECO:0000318"/>
    <property type="project" value="GO_Central"/>
</dbReference>
<evidence type="ECO:0000256" key="2">
    <source>
        <dbReference type="ARBA" id="ARBA00023002"/>
    </source>
</evidence>
<dbReference type="OMA" id="MSVHKTV"/>
<dbReference type="PANTHER" id="PTHR42760">
    <property type="entry name" value="SHORT-CHAIN DEHYDROGENASES/REDUCTASES FAMILY MEMBER"/>
    <property type="match status" value="1"/>
</dbReference>